<dbReference type="AlphaFoldDB" id="A0A9D1WAC9"/>
<dbReference type="Pfam" id="PF06580">
    <property type="entry name" value="His_kinase"/>
    <property type="match status" value="1"/>
</dbReference>
<evidence type="ECO:0000256" key="1">
    <source>
        <dbReference type="SAM" id="Phobius"/>
    </source>
</evidence>
<feature type="transmembrane region" description="Helical" evidence="1">
    <location>
        <begin position="37"/>
        <end position="57"/>
    </location>
</feature>
<dbReference type="InterPro" id="IPR050640">
    <property type="entry name" value="Bact_2-comp_sensor_kinase"/>
</dbReference>
<proteinExistence type="predicted"/>
<gene>
    <name evidence="3" type="ORF">H9853_06675</name>
</gene>
<dbReference type="PANTHER" id="PTHR34220:SF7">
    <property type="entry name" value="SENSOR HISTIDINE KINASE YPDA"/>
    <property type="match status" value="1"/>
</dbReference>
<organism evidence="3 4">
    <name type="scientific">Candidatus Sphingobacterium stercoripullorum</name>
    <dbReference type="NCBI Taxonomy" id="2838759"/>
    <lineage>
        <taxon>Bacteria</taxon>
        <taxon>Pseudomonadati</taxon>
        <taxon>Bacteroidota</taxon>
        <taxon>Sphingobacteriia</taxon>
        <taxon>Sphingobacteriales</taxon>
        <taxon>Sphingobacteriaceae</taxon>
        <taxon>Sphingobacterium</taxon>
    </lineage>
</organism>
<evidence type="ECO:0000313" key="4">
    <source>
        <dbReference type="Proteomes" id="UP000824156"/>
    </source>
</evidence>
<protein>
    <submittedName>
        <fullName evidence="3">Sensor histidine kinase</fullName>
    </submittedName>
</protein>
<dbReference type="GO" id="GO:0016020">
    <property type="term" value="C:membrane"/>
    <property type="evidence" value="ECO:0007669"/>
    <property type="project" value="InterPro"/>
</dbReference>
<dbReference type="GO" id="GO:0000155">
    <property type="term" value="F:phosphorelay sensor kinase activity"/>
    <property type="evidence" value="ECO:0007669"/>
    <property type="project" value="InterPro"/>
</dbReference>
<keyword evidence="3" id="KW-0808">Transferase</keyword>
<keyword evidence="1" id="KW-0472">Membrane</keyword>
<reference evidence="3" key="1">
    <citation type="journal article" date="2021" name="PeerJ">
        <title>Extensive microbial diversity within the chicken gut microbiome revealed by metagenomics and culture.</title>
        <authorList>
            <person name="Gilroy R."/>
            <person name="Ravi A."/>
            <person name="Getino M."/>
            <person name="Pursley I."/>
            <person name="Horton D.L."/>
            <person name="Alikhan N.F."/>
            <person name="Baker D."/>
            <person name="Gharbi K."/>
            <person name="Hall N."/>
            <person name="Watson M."/>
            <person name="Adriaenssens E.M."/>
            <person name="Foster-Nyarko E."/>
            <person name="Jarju S."/>
            <person name="Secka A."/>
            <person name="Antonio M."/>
            <person name="Oren A."/>
            <person name="Chaudhuri R.R."/>
            <person name="La Ragione R."/>
            <person name="Hildebrand F."/>
            <person name="Pallen M.J."/>
        </authorList>
    </citation>
    <scope>NUCLEOTIDE SEQUENCE</scope>
    <source>
        <strain evidence="3">1719</strain>
    </source>
</reference>
<dbReference type="PANTHER" id="PTHR34220">
    <property type="entry name" value="SENSOR HISTIDINE KINASE YPDA"/>
    <property type="match status" value="1"/>
</dbReference>
<feature type="transmembrane region" description="Helical" evidence="1">
    <location>
        <begin position="9"/>
        <end position="31"/>
    </location>
</feature>
<evidence type="ECO:0000313" key="3">
    <source>
        <dbReference type="EMBL" id="HIX54692.1"/>
    </source>
</evidence>
<feature type="transmembrane region" description="Helical" evidence="1">
    <location>
        <begin position="123"/>
        <end position="142"/>
    </location>
</feature>
<name>A0A9D1WAC9_9SPHI</name>
<feature type="transmembrane region" description="Helical" evidence="1">
    <location>
        <begin position="69"/>
        <end position="89"/>
    </location>
</feature>
<sequence>MRKPFISHYWMHSLSWLAFALMLFVAIPMFYPGPLPMVYHLYNVVLLLALIGIYYLNTCFLIPRVSSKGISVYYLLAFIAVGALFISLMRMTEDSLDVKVKVYQSLYPDREYDAQEHKSYVNYYLLFLTAIVFGVGYTNQIVKKWRLEKEKSRKIKAEKVKAELDSLKAQINPHFFFNTLNTIYALTFSDIEKSQKAILKLSKMMRYAMNEDKKELVPLKEETAFIRSYLALMQYRLGDNVALSFALTAENEESEIAPMLLLSFIENCFKHGLSASKKCIIDIRTSFEGSYFVLKTENDYFPMRKSSSDKGIGIENTLRRLDILYGKDYTLNQEVLGDRYHTCLKIKLL</sequence>
<reference evidence="3" key="2">
    <citation type="submission" date="2021-04" db="EMBL/GenBank/DDBJ databases">
        <authorList>
            <person name="Gilroy R."/>
        </authorList>
    </citation>
    <scope>NUCLEOTIDE SEQUENCE</scope>
    <source>
        <strain evidence="3">1719</strain>
    </source>
</reference>
<comment type="caution">
    <text evidence="3">The sequence shown here is derived from an EMBL/GenBank/DDBJ whole genome shotgun (WGS) entry which is preliminary data.</text>
</comment>
<dbReference type="Proteomes" id="UP000824156">
    <property type="component" value="Unassembled WGS sequence"/>
</dbReference>
<keyword evidence="1" id="KW-1133">Transmembrane helix</keyword>
<accession>A0A9D1WAC9</accession>
<feature type="domain" description="Signal transduction histidine kinase internal region" evidence="2">
    <location>
        <begin position="162"/>
        <end position="240"/>
    </location>
</feature>
<keyword evidence="1" id="KW-0812">Transmembrane</keyword>
<dbReference type="EMBL" id="DXEZ01000185">
    <property type="protein sequence ID" value="HIX54692.1"/>
    <property type="molecule type" value="Genomic_DNA"/>
</dbReference>
<keyword evidence="3" id="KW-0418">Kinase</keyword>
<dbReference type="InterPro" id="IPR010559">
    <property type="entry name" value="Sig_transdc_His_kin_internal"/>
</dbReference>
<evidence type="ECO:0000259" key="2">
    <source>
        <dbReference type="Pfam" id="PF06580"/>
    </source>
</evidence>